<sequence>MFGKSRRSAAARVGVRFCDSCAEVSTSAQRVERRYDRARTSAYTLIGPR</sequence>
<dbReference type="Proteomes" id="UP000198221">
    <property type="component" value="Chromosome I"/>
</dbReference>
<organism evidence="1 2">
    <name type="scientific">Micromonospora inositola</name>
    <dbReference type="NCBI Taxonomy" id="47865"/>
    <lineage>
        <taxon>Bacteria</taxon>
        <taxon>Bacillati</taxon>
        <taxon>Actinomycetota</taxon>
        <taxon>Actinomycetes</taxon>
        <taxon>Micromonosporales</taxon>
        <taxon>Micromonosporaceae</taxon>
        <taxon>Micromonospora</taxon>
    </lineage>
</organism>
<reference evidence="2" key="1">
    <citation type="submission" date="2016-06" db="EMBL/GenBank/DDBJ databases">
        <authorList>
            <person name="Varghese N."/>
            <person name="Submissions Spin"/>
        </authorList>
    </citation>
    <scope>NUCLEOTIDE SEQUENCE [LARGE SCALE GENOMIC DNA]</scope>
    <source>
        <strain evidence="2">DSM 43819</strain>
    </source>
</reference>
<keyword evidence="2" id="KW-1185">Reference proteome</keyword>
<dbReference type="AlphaFoldDB" id="A0A1C5HZQ9"/>
<name>A0A1C5HZQ9_9ACTN</name>
<evidence type="ECO:0000313" key="2">
    <source>
        <dbReference type="Proteomes" id="UP000198221"/>
    </source>
</evidence>
<dbReference type="EMBL" id="LT607754">
    <property type="protein sequence ID" value="SCG51484.1"/>
    <property type="molecule type" value="Genomic_DNA"/>
</dbReference>
<gene>
    <name evidence="1" type="ORF">GA0070613_2051</name>
</gene>
<accession>A0A1C5HZQ9</accession>
<protein>
    <submittedName>
        <fullName evidence="1">Uncharacterized protein</fullName>
    </submittedName>
</protein>
<dbReference type="OrthoDB" id="3699132at2"/>
<evidence type="ECO:0000313" key="1">
    <source>
        <dbReference type="EMBL" id="SCG51484.1"/>
    </source>
</evidence>
<dbReference type="RefSeq" id="WP_157746316.1">
    <property type="nucleotide sequence ID" value="NZ_LT607754.1"/>
</dbReference>
<proteinExistence type="predicted"/>